<feature type="transmembrane region" description="Helical" evidence="1">
    <location>
        <begin position="111"/>
        <end position="132"/>
    </location>
</feature>
<name>A0A5C4JGD3_9ACTN</name>
<feature type="transmembrane region" description="Helical" evidence="1">
    <location>
        <begin position="246"/>
        <end position="265"/>
    </location>
</feature>
<keyword evidence="1" id="KW-0812">Transmembrane</keyword>
<proteinExistence type="predicted"/>
<feature type="transmembrane region" description="Helical" evidence="1">
    <location>
        <begin position="376"/>
        <end position="394"/>
    </location>
</feature>
<evidence type="ECO:0000313" key="3">
    <source>
        <dbReference type="Proteomes" id="UP000309174"/>
    </source>
</evidence>
<reference evidence="2 3" key="1">
    <citation type="submission" date="2019-05" db="EMBL/GenBank/DDBJ databases">
        <title>Draft genome sequence of Actinomadura sp. 14C53.</title>
        <authorList>
            <person name="Saricaoglu S."/>
            <person name="Isik K."/>
        </authorList>
    </citation>
    <scope>NUCLEOTIDE SEQUENCE [LARGE SCALE GENOMIC DNA]</scope>
    <source>
        <strain evidence="2 3">14C53</strain>
    </source>
</reference>
<feature type="transmembrane region" description="Helical" evidence="1">
    <location>
        <begin position="144"/>
        <end position="168"/>
    </location>
</feature>
<keyword evidence="1" id="KW-0472">Membrane</keyword>
<keyword evidence="3" id="KW-1185">Reference proteome</keyword>
<dbReference type="Proteomes" id="UP000309174">
    <property type="component" value="Unassembled WGS sequence"/>
</dbReference>
<keyword evidence="1" id="KW-1133">Transmembrane helix</keyword>
<feature type="transmembrane region" description="Helical" evidence="1">
    <location>
        <begin position="325"/>
        <end position="344"/>
    </location>
</feature>
<comment type="caution">
    <text evidence="2">The sequence shown here is derived from an EMBL/GenBank/DDBJ whole genome shotgun (WGS) entry which is preliminary data.</text>
</comment>
<gene>
    <name evidence="2" type="ORF">ETD83_09220</name>
</gene>
<evidence type="ECO:0000256" key="1">
    <source>
        <dbReference type="SAM" id="Phobius"/>
    </source>
</evidence>
<dbReference type="EMBL" id="VCKW01000034">
    <property type="protein sequence ID" value="TMR04166.1"/>
    <property type="molecule type" value="Genomic_DNA"/>
</dbReference>
<organism evidence="2 3">
    <name type="scientific">Actinomadura soli</name>
    <dbReference type="NCBI Taxonomy" id="2508997"/>
    <lineage>
        <taxon>Bacteria</taxon>
        <taxon>Bacillati</taxon>
        <taxon>Actinomycetota</taxon>
        <taxon>Actinomycetes</taxon>
        <taxon>Streptosporangiales</taxon>
        <taxon>Thermomonosporaceae</taxon>
        <taxon>Actinomadura</taxon>
    </lineage>
</organism>
<dbReference type="OrthoDB" id="4515621at2"/>
<evidence type="ECO:0008006" key="4">
    <source>
        <dbReference type="Google" id="ProtNLM"/>
    </source>
</evidence>
<evidence type="ECO:0000313" key="2">
    <source>
        <dbReference type="EMBL" id="TMR04166.1"/>
    </source>
</evidence>
<sequence>MPVTAESRVELHPLQYRDEGGGQWIVGRADIGEFVEVPAEAATFLRALGGGTDLGGARDRVRDAHGEDIDAVSFVDDLVDLGFIARLDGVTIGEPPRPPSLRRLRPEHVRWVFRWPVLVTVYAFILAGLAASARRGDLIPSFHVYFITGSQSVNLAWNTAMMLTAIAIHEFWHLAAARADGVHARFGLGTRLQVLVAQTTVAGLWGASRRARFRVYLAGVTSDLVIMAGCSLAVEVFAPSGFALRSLQALSLSLLLSIAQQFALYMRTDMYYVLQESLRCKNLYADGWRYVRYITRRTVAALFDRQAPANPLHDVPSHERRPVKVYSWLMVLGSFVSVALFLYYEGPILVYLFAKAGEHAIEGITSGNGAKIADGMTVFAIEGTLQVLFIRLFIAKHAPKLRAAFGFFHVLAVRR</sequence>
<protein>
    <recommendedName>
        <fullName evidence="4">Peptide zinc metalloprotease protein</fullName>
    </recommendedName>
</protein>
<feature type="transmembrane region" description="Helical" evidence="1">
    <location>
        <begin position="215"/>
        <end position="234"/>
    </location>
</feature>
<accession>A0A5C4JGD3</accession>
<dbReference type="AlphaFoldDB" id="A0A5C4JGD3"/>
<dbReference type="RefSeq" id="WP_138644650.1">
    <property type="nucleotide sequence ID" value="NZ_VCKW01000034.1"/>
</dbReference>